<evidence type="ECO:0000313" key="11">
    <source>
        <dbReference type="Proteomes" id="UP000621856"/>
    </source>
</evidence>
<dbReference type="Pfam" id="PF00732">
    <property type="entry name" value="GMC_oxred_N"/>
    <property type="match status" value="1"/>
</dbReference>
<reference evidence="10 12" key="2">
    <citation type="submission" date="2020-02" db="EMBL/GenBank/DDBJ databases">
        <title>Genome sequence of Parvularcula flava strain NH6-79.</title>
        <authorList>
            <person name="Abdul Karim M.H."/>
            <person name="Lam M.Q."/>
            <person name="Chen S.J."/>
            <person name="Yahya A."/>
            <person name="Shahir S."/>
            <person name="Shamsir M.S."/>
            <person name="Chong C.S."/>
        </authorList>
    </citation>
    <scope>NUCLEOTIDE SEQUENCE [LARGE SCALE GENOMIC DNA]</scope>
    <source>
        <strain evidence="10 12">NH6-79</strain>
    </source>
</reference>
<dbReference type="EMBL" id="BMGZ01000002">
    <property type="protein sequence ID" value="GGH96966.1"/>
    <property type="molecule type" value="Genomic_DNA"/>
</dbReference>
<feature type="domain" description="Glucose-methanol-choline oxidoreductase N-terminal" evidence="6">
    <location>
        <begin position="89"/>
        <end position="323"/>
    </location>
</feature>
<dbReference type="AlphaFoldDB" id="A0A8J3EUE4"/>
<dbReference type="InterPro" id="IPR051473">
    <property type="entry name" value="P2Ox-like"/>
</dbReference>
<protein>
    <submittedName>
        <fullName evidence="9">GMC family oxidoreductase</fullName>
    </submittedName>
</protein>
<evidence type="ECO:0000313" key="9">
    <source>
        <dbReference type="EMBL" id="GGH96966.1"/>
    </source>
</evidence>
<dbReference type="PANTHER" id="PTHR42784:SF1">
    <property type="entry name" value="PYRANOSE 2-OXIDASE"/>
    <property type="match status" value="1"/>
</dbReference>
<dbReference type="Pfam" id="PF00890">
    <property type="entry name" value="FAD_binding_2"/>
    <property type="match status" value="1"/>
</dbReference>
<name>A0A8J3EUE4_9PROT</name>
<evidence type="ECO:0000313" key="10">
    <source>
        <dbReference type="EMBL" id="NHK27932.1"/>
    </source>
</evidence>
<dbReference type="InterPro" id="IPR036188">
    <property type="entry name" value="FAD/NAD-bd_sf"/>
</dbReference>
<dbReference type="InterPro" id="IPR000172">
    <property type="entry name" value="GMC_OxRdtase_N"/>
</dbReference>
<dbReference type="InterPro" id="IPR003953">
    <property type="entry name" value="FAD-dep_OxRdtase_2_FAD-bd"/>
</dbReference>
<dbReference type="Gene3D" id="3.50.50.60">
    <property type="entry name" value="FAD/NAD(P)-binding domain"/>
    <property type="match status" value="2"/>
</dbReference>
<evidence type="ECO:0000256" key="3">
    <source>
        <dbReference type="ARBA" id="ARBA00022630"/>
    </source>
</evidence>
<reference evidence="9" key="1">
    <citation type="journal article" date="2014" name="Int. J. Syst. Evol. Microbiol.">
        <title>Complete genome sequence of Corynebacterium casei LMG S-19264T (=DSM 44701T), isolated from a smear-ripened cheese.</title>
        <authorList>
            <consortium name="US DOE Joint Genome Institute (JGI-PGF)"/>
            <person name="Walter F."/>
            <person name="Albersmeier A."/>
            <person name="Kalinowski J."/>
            <person name="Ruckert C."/>
        </authorList>
    </citation>
    <scope>NUCLEOTIDE SEQUENCE</scope>
    <source>
        <strain evidence="9">CGMCC 1.14984</strain>
    </source>
</reference>
<dbReference type="Proteomes" id="UP000621856">
    <property type="component" value="Unassembled WGS sequence"/>
</dbReference>
<comment type="caution">
    <text evidence="9">The sequence shown here is derived from an EMBL/GenBank/DDBJ whole genome shotgun (WGS) entry which is preliminary data.</text>
</comment>
<evidence type="ECO:0000256" key="4">
    <source>
        <dbReference type="ARBA" id="ARBA00022827"/>
    </source>
</evidence>
<evidence type="ECO:0000259" key="7">
    <source>
        <dbReference type="Pfam" id="PF00890"/>
    </source>
</evidence>
<dbReference type="GO" id="GO:0050660">
    <property type="term" value="F:flavin adenine dinucleotide binding"/>
    <property type="evidence" value="ECO:0007669"/>
    <property type="project" value="InterPro"/>
</dbReference>
<comment type="similarity">
    <text evidence="2">Belongs to the GMC oxidoreductase family.</text>
</comment>
<accession>A0A8J3EUE4</accession>
<evidence type="ECO:0000259" key="6">
    <source>
        <dbReference type="Pfam" id="PF00732"/>
    </source>
</evidence>
<organism evidence="9 11">
    <name type="scientific">Aquisalinus luteolus</name>
    <dbReference type="NCBI Taxonomy" id="1566827"/>
    <lineage>
        <taxon>Bacteria</taxon>
        <taxon>Pseudomonadati</taxon>
        <taxon>Pseudomonadota</taxon>
        <taxon>Alphaproteobacteria</taxon>
        <taxon>Parvularculales</taxon>
        <taxon>Parvularculaceae</taxon>
        <taxon>Aquisalinus</taxon>
    </lineage>
</organism>
<dbReference type="InterPro" id="IPR007867">
    <property type="entry name" value="GMC_OxRtase_C"/>
</dbReference>
<dbReference type="PANTHER" id="PTHR42784">
    <property type="entry name" value="PYRANOSE 2-OXIDASE"/>
    <property type="match status" value="1"/>
</dbReference>
<feature type="domain" description="Glucose-methanol-choline oxidoreductase C-terminal" evidence="8">
    <location>
        <begin position="426"/>
        <end position="549"/>
    </location>
</feature>
<keyword evidence="12" id="KW-1185">Reference proteome</keyword>
<sequence>MTAPSGDHDVIVIGSGAGGGMAAWRLADAGVKVLMLEAGRDYDPYTETPMFNWGREAPLLGGGTPEKNFGYYLASIGGWTLPGEPYVSAEGNEFMWWRSRMLGGRTNHWARNSFRMGPHDFRPYSRDGLGADWPVSYDEMAPYFDRVEKLIGVYGANDGLENHPDSGPGVLHEPPKPRINELAIKAAANDLGIPCVASRRAVLTKNMGDRQACFNATNCGRGCNIGAAFQSTTSLIPWARATGNLEILTNAMVYEVETDRSGKATGVHYIDKTSGEHKFIAARVVVLAASACESARILLNSKNAQHPDGVSNSSGQVGRNLMDTVGASVGAQIPALENRPRYNEDGTMGLHLYIPFWDYQRQAAGQLDFPRGYHVEIGGTFGEPGIGMGGASWQVDGYGPQVKEDVRRYYGSFIHFSQRGEMIPNENCYAELDPEQVDDYGIPILRFHYRHTEHEINQTAHFQQNMLEIIDRLGGTPTYGADSAPRDMMAKGGQIIHEVGTARMGDDPATSVLNASGQSWDVPNLWVMDGAAFASKAHKNPTLTIMALADRSCDHLIEKMRAREI</sequence>
<evidence type="ECO:0000259" key="8">
    <source>
        <dbReference type="Pfam" id="PF05199"/>
    </source>
</evidence>
<gene>
    <name evidence="10" type="ORF">FF098_008460</name>
    <name evidence="9" type="ORF">GCM10011355_17040</name>
</gene>
<comment type="cofactor">
    <cofactor evidence="1">
        <name>FAD</name>
        <dbReference type="ChEBI" id="CHEBI:57692"/>
    </cofactor>
</comment>
<dbReference type="SUPFAM" id="SSF54373">
    <property type="entry name" value="FAD-linked reductases, C-terminal domain"/>
    <property type="match status" value="1"/>
</dbReference>
<proteinExistence type="inferred from homology"/>
<dbReference type="SUPFAM" id="SSF51905">
    <property type="entry name" value="FAD/NAD(P)-binding domain"/>
    <property type="match status" value="1"/>
</dbReference>
<keyword evidence="3" id="KW-0285">Flavoprotein</keyword>
<evidence type="ECO:0000256" key="2">
    <source>
        <dbReference type="ARBA" id="ARBA00010790"/>
    </source>
</evidence>
<dbReference type="GO" id="GO:0016614">
    <property type="term" value="F:oxidoreductase activity, acting on CH-OH group of donors"/>
    <property type="evidence" value="ECO:0007669"/>
    <property type="project" value="InterPro"/>
</dbReference>
<dbReference type="RefSeq" id="WP_155139527.1">
    <property type="nucleotide sequence ID" value="NZ_BMGZ01000002.1"/>
</dbReference>
<dbReference type="Proteomes" id="UP000818603">
    <property type="component" value="Unassembled WGS sequence"/>
</dbReference>
<reference evidence="9" key="3">
    <citation type="submission" date="2020-09" db="EMBL/GenBank/DDBJ databases">
        <authorList>
            <person name="Sun Q."/>
            <person name="Zhou Y."/>
        </authorList>
    </citation>
    <scope>NUCLEOTIDE SEQUENCE</scope>
    <source>
        <strain evidence="9">CGMCC 1.14984</strain>
    </source>
</reference>
<keyword evidence="5" id="KW-0560">Oxidoreductase</keyword>
<evidence type="ECO:0000256" key="1">
    <source>
        <dbReference type="ARBA" id="ARBA00001974"/>
    </source>
</evidence>
<feature type="domain" description="FAD-dependent oxidoreductase 2 FAD-binding" evidence="7">
    <location>
        <begin position="9"/>
        <end position="39"/>
    </location>
</feature>
<dbReference type="Pfam" id="PF05199">
    <property type="entry name" value="GMC_oxred_C"/>
    <property type="match status" value="1"/>
</dbReference>
<evidence type="ECO:0000313" key="12">
    <source>
        <dbReference type="Proteomes" id="UP000818603"/>
    </source>
</evidence>
<keyword evidence="4" id="KW-0274">FAD</keyword>
<evidence type="ECO:0000256" key="5">
    <source>
        <dbReference type="ARBA" id="ARBA00023002"/>
    </source>
</evidence>
<dbReference type="EMBL" id="VCJR02000002">
    <property type="protein sequence ID" value="NHK27932.1"/>
    <property type="molecule type" value="Genomic_DNA"/>
</dbReference>